<keyword evidence="1" id="KW-0812">Transmembrane</keyword>
<evidence type="ECO:0000313" key="3">
    <source>
        <dbReference type="Proteomes" id="UP000248257"/>
    </source>
</evidence>
<accession>A0A318PJT7</accession>
<keyword evidence="1" id="KW-0472">Membrane</keyword>
<comment type="caution">
    <text evidence="2">The sequence shown here is derived from an EMBL/GenBank/DDBJ whole genome shotgun (WGS) entry which is preliminary data.</text>
</comment>
<dbReference type="EMBL" id="NKUC01000024">
    <property type="protein sequence ID" value="PYD56408.1"/>
    <property type="molecule type" value="Genomic_DNA"/>
</dbReference>
<protein>
    <submittedName>
        <fullName evidence="2">Uncharacterized protein</fullName>
    </submittedName>
</protein>
<name>A0A318PJT7_KOMXY</name>
<sequence>MSAGAGPDRKPRFFRRTRQLARLVIGDPRNLIAWRDLKKNASLIEILWKALAGRGTSVPDFHITDGGRIDVEATAATYGVEARAVTIFLDQRQRQTYARSVCAGALDLALIVAWIVEMSLSRWGGTQLLAALEFAPFWFFLALVAFQNAWLNWQIRERHLGSATQFLATADNLFPRKP</sequence>
<feature type="transmembrane region" description="Helical" evidence="1">
    <location>
        <begin position="97"/>
        <end position="116"/>
    </location>
</feature>
<keyword evidence="3" id="KW-1185">Reference proteome</keyword>
<proteinExistence type="predicted"/>
<feature type="transmembrane region" description="Helical" evidence="1">
    <location>
        <begin position="128"/>
        <end position="151"/>
    </location>
</feature>
<evidence type="ECO:0000256" key="1">
    <source>
        <dbReference type="SAM" id="Phobius"/>
    </source>
</evidence>
<dbReference type="RefSeq" id="WP_061274788.1">
    <property type="nucleotide sequence ID" value="NZ_CBCRXN010000026.1"/>
</dbReference>
<dbReference type="OrthoDB" id="7272922at2"/>
<keyword evidence="1" id="KW-1133">Transmembrane helix</keyword>
<dbReference type="AlphaFoldDB" id="A0A318PJT7"/>
<reference evidence="2 3" key="1">
    <citation type="submission" date="2017-07" db="EMBL/GenBank/DDBJ databases">
        <title>A draft genome sequence of Komagataeibacter xylinus LMG 1515.</title>
        <authorList>
            <person name="Skraban J."/>
            <person name="Cleenwerck I."/>
            <person name="Vandamme P."/>
            <person name="Trcek J."/>
        </authorList>
    </citation>
    <scope>NUCLEOTIDE SEQUENCE [LARGE SCALE GENOMIC DNA]</scope>
    <source>
        <strain evidence="2 3">LMG 1515</strain>
    </source>
</reference>
<gene>
    <name evidence="2" type="ORF">CFR75_11370</name>
</gene>
<dbReference type="Proteomes" id="UP000248257">
    <property type="component" value="Unassembled WGS sequence"/>
</dbReference>
<organism evidence="2 3">
    <name type="scientific">Komagataeibacter xylinus</name>
    <name type="common">Gluconacetobacter xylinus</name>
    <dbReference type="NCBI Taxonomy" id="28448"/>
    <lineage>
        <taxon>Bacteria</taxon>
        <taxon>Pseudomonadati</taxon>
        <taxon>Pseudomonadota</taxon>
        <taxon>Alphaproteobacteria</taxon>
        <taxon>Acetobacterales</taxon>
        <taxon>Acetobacteraceae</taxon>
        <taxon>Komagataeibacter</taxon>
    </lineage>
</organism>
<evidence type="ECO:0000313" key="2">
    <source>
        <dbReference type="EMBL" id="PYD56408.1"/>
    </source>
</evidence>